<organism evidence="13 14">
    <name type="scientific">Manduca sexta</name>
    <name type="common">Tobacco hawkmoth</name>
    <name type="synonym">Tobacco hornworm</name>
    <dbReference type="NCBI Taxonomy" id="7130"/>
    <lineage>
        <taxon>Eukaryota</taxon>
        <taxon>Metazoa</taxon>
        <taxon>Ecdysozoa</taxon>
        <taxon>Arthropoda</taxon>
        <taxon>Hexapoda</taxon>
        <taxon>Insecta</taxon>
        <taxon>Pterygota</taxon>
        <taxon>Neoptera</taxon>
        <taxon>Endopterygota</taxon>
        <taxon>Lepidoptera</taxon>
        <taxon>Glossata</taxon>
        <taxon>Ditrysia</taxon>
        <taxon>Bombycoidea</taxon>
        <taxon>Sphingidae</taxon>
        <taxon>Sphinginae</taxon>
        <taxon>Sphingini</taxon>
        <taxon>Manduca</taxon>
    </lineage>
</organism>
<dbReference type="EMBL" id="JH668309">
    <property type="protein sequence ID" value="KAG6444157.1"/>
    <property type="molecule type" value="Genomic_DNA"/>
</dbReference>
<comment type="caution">
    <text evidence="13">The sequence shown here is derived from an EMBL/GenBank/DDBJ whole genome shotgun (WGS) entry which is preliminary data.</text>
</comment>
<evidence type="ECO:0000256" key="8">
    <source>
        <dbReference type="ARBA" id="ARBA00038940"/>
    </source>
</evidence>
<dbReference type="GO" id="GO:0043829">
    <property type="term" value="F:tRNA-specific adenosine-37 deaminase activity"/>
    <property type="evidence" value="ECO:0007669"/>
    <property type="project" value="UniProtKB-EC"/>
</dbReference>
<sequence>MSSLTESLVNKVAENCIDLYCRLPKTGKPNEKEWTVLSCFLIYNKKTDDIEVVSLGTGSKSIGSSKLSPNGDIMNDSHAEVFARRGFLIYLYDNIEKALKLESSIFVKVGNKFQLKDNIELIFYSSQLPCGDASIISKNEAVVNCGEVLQKKRKLMHDETEIDPKKQKVSEDIHRTGAKCLPHSTQDLKLPGAGFHILGQVRTKPGRGEPTLSVSCSDKIARWIHTGVHGALLDILCDPIYIKYFVFGGGVPYSTDSLHRAFLGRNPDYSDKIQIVPEFYQSSIQFPYIKADKRANATPGSILWVKLRNPILEVAILGKKLGVTKKKSNLLSSSLCISKHNLYKRFLGVLLKIEELKESVIGAEDVASIPYNVMKKKSENYVSKWLMVKDNFFKTWTTKPDFWNFCVDLT</sequence>
<dbReference type="PANTHER" id="PTHR46516:SF1">
    <property type="entry name" value="TRNA-SPECIFIC ADENOSINE DEAMINASE 1"/>
    <property type="match status" value="1"/>
</dbReference>
<dbReference type="GO" id="GO:0003723">
    <property type="term" value="F:RNA binding"/>
    <property type="evidence" value="ECO:0007669"/>
    <property type="project" value="InterPro"/>
</dbReference>
<dbReference type="InterPro" id="IPR002466">
    <property type="entry name" value="A_deamin"/>
</dbReference>
<dbReference type="PANTHER" id="PTHR46516">
    <property type="entry name" value="TRNA-SPECIFIC ADENOSINE DEAMINASE 1"/>
    <property type="match status" value="1"/>
</dbReference>
<evidence type="ECO:0000256" key="7">
    <source>
        <dbReference type="ARBA" id="ARBA00038326"/>
    </source>
</evidence>
<dbReference type="EC" id="3.5.4.34" evidence="8"/>
<evidence type="ECO:0000256" key="10">
    <source>
        <dbReference type="ARBA" id="ARBA00041760"/>
    </source>
</evidence>
<keyword evidence="14" id="KW-1185">Reference proteome</keyword>
<keyword evidence="2" id="KW-0479">Metal-binding</keyword>
<comment type="function">
    <text evidence="6">Specifically deaminates adenosine-37 to inosine in tRNA-Ala.</text>
</comment>
<dbReference type="Pfam" id="PF02137">
    <property type="entry name" value="A_deamin"/>
    <property type="match status" value="1"/>
</dbReference>
<comment type="cofactor">
    <cofactor evidence="5">
        <name>1D-myo-inositol hexakisphosphate</name>
        <dbReference type="ChEBI" id="CHEBI:58130"/>
    </cofactor>
</comment>
<evidence type="ECO:0000256" key="3">
    <source>
        <dbReference type="ARBA" id="ARBA00022801"/>
    </source>
</evidence>
<comment type="similarity">
    <text evidence="7">Belongs to the ADAT1 family.</text>
</comment>
<evidence type="ECO:0000256" key="2">
    <source>
        <dbReference type="ARBA" id="ARBA00022723"/>
    </source>
</evidence>
<comment type="catalytic activity">
    <reaction evidence="11">
        <text>adenosine(37) in tRNA(Ala) + H2O + H(+) = inosine(37) in tRNA(Ala) + NH4(+)</text>
        <dbReference type="Rhea" id="RHEA:50968"/>
        <dbReference type="Rhea" id="RHEA-COMP:12855"/>
        <dbReference type="Rhea" id="RHEA-COMP:12856"/>
        <dbReference type="ChEBI" id="CHEBI:15377"/>
        <dbReference type="ChEBI" id="CHEBI:15378"/>
        <dbReference type="ChEBI" id="CHEBI:28938"/>
        <dbReference type="ChEBI" id="CHEBI:74411"/>
        <dbReference type="ChEBI" id="CHEBI:82852"/>
        <dbReference type="EC" id="3.5.4.34"/>
    </reaction>
</comment>
<evidence type="ECO:0000259" key="12">
    <source>
        <dbReference type="PROSITE" id="PS50141"/>
    </source>
</evidence>
<keyword evidence="4" id="KW-0862">Zinc</keyword>
<dbReference type="OrthoDB" id="10268011at2759"/>
<dbReference type="SMART" id="SM00552">
    <property type="entry name" value="ADEAMc"/>
    <property type="match status" value="1"/>
</dbReference>
<evidence type="ECO:0000256" key="4">
    <source>
        <dbReference type="ARBA" id="ARBA00022833"/>
    </source>
</evidence>
<gene>
    <name evidence="13" type="ORF">O3G_MSEX003267</name>
</gene>
<dbReference type="PROSITE" id="PS50141">
    <property type="entry name" value="A_DEAMIN_EDITASE"/>
    <property type="match status" value="1"/>
</dbReference>
<evidence type="ECO:0000256" key="5">
    <source>
        <dbReference type="ARBA" id="ARBA00037026"/>
    </source>
</evidence>
<reference evidence="13" key="2">
    <citation type="submission" date="2020-12" db="EMBL/GenBank/DDBJ databases">
        <authorList>
            <person name="Kanost M."/>
        </authorList>
    </citation>
    <scope>NUCLEOTIDE SEQUENCE</scope>
</reference>
<evidence type="ECO:0000313" key="14">
    <source>
        <dbReference type="Proteomes" id="UP000791440"/>
    </source>
</evidence>
<feature type="domain" description="A to I editase" evidence="12">
    <location>
        <begin position="54"/>
        <end position="376"/>
    </location>
</feature>
<proteinExistence type="inferred from homology"/>
<accession>A0A922CFB1</accession>
<evidence type="ECO:0000256" key="1">
    <source>
        <dbReference type="ARBA" id="ARBA00022694"/>
    </source>
</evidence>
<evidence type="ECO:0000256" key="9">
    <source>
        <dbReference type="ARBA" id="ARBA00040502"/>
    </source>
</evidence>
<evidence type="ECO:0000256" key="6">
    <source>
        <dbReference type="ARBA" id="ARBA00037784"/>
    </source>
</evidence>
<keyword evidence="1" id="KW-0819">tRNA processing</keyword>
<dbReference type="Proteomes" id="UP000791440">
    <property type="component" value="Unassembled WGS sequence"/>
</dbReference>
<keyword evidence="3" id="KW-0378">Hydrolase</keyword>
<dbReference type="AlphaFoldDB" id="A0A922CFB1"/>
<reference evidence="13" key="1">
    <citation type="journal article" date="2016" name="Insect Biochem. Mol. Biol.">
        <title>Multifaceted biological insights from a draft genome sequence of the tobacco hornworm moth, Manduca sexta.</title>
        <authorList>
            <person name="Kanost M.R."/>
            <person name="Arrese E.L."/>
            <person name="Cao X."/>
            <person name="Chen Y.R."/>
            <person name="Chellapilla S."/>
            <person name="Goldsmith M.R."/>
            <person name="Grosse-Wilde E."/>
            <person name="Heckel D.G."/>
            <person name="Herndon N."/>
            <person name="Jiang H."/>
            <person name="Papanicolaou A."/>
            <person name="Qu J."/>
            <person name="Soulages J.L."/>
            <person name="Vogel H."/>
            <person name="Walters J."/>
            <person name="Waterhouse R.M."/>
            <person name="Ahn S.J."/>
            <person name="Almeida F.C."/>
            <person name="An C."/>
            <person name="Aqrawi P."/>
            <person name="Bretschneider A."/>
            <person name="Bryant W.B."/>
            <person name="Bucks S."/>
            <person name="Chao H."/>
            <person name="Chevignon G."/>
            <person name="Christen J.M."/>
            <person name="Clarke D.F."/>
            <person name="Dittmer N.T."/>
            <person name="Ferguson L.C.F."/>
            <person name="Garavelou S."/>
            <person name="Gordon K.H.J."/>
            <person name="Gunaratna R.T."/>
            <person name="Han Y."/>
            <person name="Hauser F."/>
            <person name="He Y."/>
            <person name="Heidel-Fischer H."/>
            <person name="Hirsh A."/>
            <person name="Hu Y."/>
            <person name="Jiang H."/>
            <person name="Kalra D."/>
            <person name="Klinner C."/>
            <person name="Konig C."/>
            <person name="Kovar C."/>
            <person name="Kroll A.R."/>
            <person name="Kuwar S.S."/>
            <person name="Lee S.L."/>
            <person name="Lehman R."/>
            <person name="Li K."/>
            <person name="Li Z."/>
            <person name="Liang H."/>
            <person name="Lovelace S."/>
            <person name="Lu Z."/>
            <person name="Mansfield J.H."/>
            <person name="McCulloch K.J."/>
            <person name="Mathew T."/>
            <person name="Morton B."/>
            <person name="Muzny D.M."/>
            <person name="Neunemann D."/>
            <person name="Ongeri F."/>
            <person name="Pauchet Y."/>
            <person name="Pu L.L."/>
            <person name="Pyrousis I."/>
            <person name="Rao X.J."/>
            <person name="Redding A."/>
            <person name="Roesel C."/>
            <person name="Sanchez-Gracia A."/>
            <person name="Schaack S."/>
            <person name="Shukla A."/>
            <person name="Tetreau G."/>
            <person name="Wang Y."/>
            <person name="Xiong G.H."/>
            <person name="Traut W."/>
            <person name="Walsh T.K."/>
            <person name="Worley K.C."/>
            <person name="Wu D."/>
            <person name="Wu W."/>
            <person name="Wu Y.Q."/>
            <person name="Zhang X."/>
            <person name="Zou Z."/>
            <person name="Zucker H."/>
            <person name="Briscoe A.D."/>
            <person name="Burmester T."/>
            <person name="Clem R.J."/>
            <person name="Feyereisen R."/>
            <person name="Grimmelikhuijzen C.J.P."/>
            <person name="Hamodrakas S.J."/>
            <person name="Hansson B.S."/>
            <person name="Huguet E."/>
            <person name="Jermiin L.S."/>
            <person name="Lan Q."/>
            <person name="Lehman H.K."/>
            <person name="Lorenzen M."/>
            <person name="Merzendorfer H."/>
            <person name="Michalopoulos I."/>
            <person name="Morton D.B."/>
            <person name="Muthukrishnan S."/>
            <person name="Oakeshott J.G."/>
            <person name="Palmer W."/>
            <person name="Park Y."/>
            <person name="Passarelli A.L."/>
            <person name="Rozas J."/>
            <person name="Schwartz L.M."/>
            <person name="Smith W."/>
            <person name="Southgate A."/>
            <person name="Vilcinskas A."/>
            <person name="Vogt R."/>
            <person name="Wang P."/>
            <person name="Werren J."/>
            <person name="Yu X.Q."/>
            <person name="Zhou J.J."/>
            <person name="Brown S.J."/>
            <person name="Scherer S.E."/>
            <person name="Richards S."/>
            <person name="Blissard G.W."/>
        </authorList>
    </citation>
    <scope>NUCLEOTIDE SEQUENCE</scope>
</reference>
<evidence type="ECO:0000313" key="13">
    <source>
        <dbReference type="EMBL" id="KAG6444157.1"/>
    </source>
</evidence>
<dbReference type="GO" id="GO:0008033">
    <property type="term" value="P:tRNA processing"/>
    <property type="evidence" value="ECO:0007669"/>
    <property type="project" value="UniProtKB-KW"/>
</dbReference>
<dbReference type="GO" id="GO:0046872">
    <property type="term" value="F:metal ion binding"/>
    <property type="evidence" value="ECO:0007669"/>
    <property type="project" value="UniProtKB-KW"/>
</dbReference>
<protein>
    <recommendedName>
        <fullName evidence="9">tRNA-specific adenosine deaminase 1</fullName>
        <ecNumber evidence="8">3.5.4.34</ecNumber>
    </recommendedName>
    <alternativeName>
        <fullName evidence="10">tRNA-specific adenosine-37 deaminase</fullName>
    </alternativeName>
</protein>
<evidence type="ECO:0000256" key="11">
    <source>
        <dbReference type="ARBA" id="ARBA00047635"/>
    </source>
</evidence>
<name>A0A922CFB1_MANSE</name>